<feature type="transmembrane region" description="Helical" evidence="5">
    <location>
        <begin position="12"/>
        <end position="38"/>
    </location>
</feature>
<name>A0ABU6MK46_9BACI</name>
<comment type="subcellular location">
    <subcellularLocation>
        <location evidence="1">Membrane</location>
        <topology evidence="1">Multi-pass membrane protein</topology>
    </subcellularLocation>
</comment>
<feature type="transmembrane region" description="Helical" evidence="5">
    <location>
        <begin position="185"/>
        <end position="205"/>
    </location>
</feature>
<comment type="caution">
    <text evidence="7">The sequence shown here is derived from an EMBL/GenBank/DDBJ whole genome shotgun (WGS) entry which is preliminary data.</text>
</comment>
<evidence type="ECO:0000259" key="6">
    <source>
        <dbReference type="Pfam" id="PF01794"/>
    </source>
</evidence>
<feature type="transmembrane region" description="Helical" evidence="5">
    <location>
        <begin position="254"/>
        <end position="275"/>
    </location>
</feature>
<reference evidence="7 8" key="1">
    <citation type="submission" date="2023-03" db="EMBL/GenBank/DDBJ databases">
        <title>Bacillus Genome Sequencing.</title>
        <authorList>
            <person name="Dunlap C."/>
        </authorList>
    </citation>
    <scope>NUCLEOTIDE SEQUENCE [LARGE SCALE GENOMIC DNA]</scope>
    <source>
        <strain evidence="7 8">B-23453</strain>
    </source>
</reference>
<proteinExistence type="predicted"/>
<evidence type="ECO:0000256" key="4">
    <source>
        <dbReference type="ARBA" id="ARBA00023136"/>
    </source>
</evidence>
<keyword evidence="2 5" id="KW-0812">Transmembrane</keyword>
<keyword evidence="8" id="KW-1185">Reference proteome</keyword>
<feature type="domain" description="Ferric oxidoreductase" evidence="6">
    <location>
        <begin position="79"/>
        <end position="197"/>
    </location>
</feature>
<feature type="transmembrane region" description="Helical" evidence="5">
    <location>
        <begin position="217"/>
        <end position="234"/>
    </location>
</feature>
<evidence type="ECO:0000256" key="1">
    <source>
        <dbReference type="ARBA" id="ARBA00004141"/>
    </source>
</evidence>
<dbReference type="Proteomes" id="UP001341444">
    <property type="component" value="Unassembled WGS sequence"/>
</dbReference>
<organism evidence="7 8">
    <name type="scientific">Heyndrickxia acidicola</name>
    <dbReference type="NCBI Taxonomy" id="209389"/>
    <lineage>
        <taxon>Bacteria</taxon>
        <taxon>Bacillati</taxon>
        <taxon>Bacillota</taxon>
        <taxon>Bacilli</taxon>
        <taxon>Bacillales</taxon>
        <taxon>Bacillaceae</taxon>
        <taxon>Heyndrickxia</taxon>
    </lineage>
</organism>
<accession>A0ABU6MK46</accession>
<evidence type="ECO:0000256" key="5">
    <source>
        <dbReference type="SAM" id="Phobius"/>
    </source>
</evidence>
<feature type="transmembrane region" description="Helical" evidence="5">
    <location>
        <begin position="153"/>
        <end position="173"/>
    </location>
</feature>
<dbReference type="EMBL" id="JARMAB010000013">
    <property type="protein sequence ID" value="MED1203612.1"/>
    <property type="molecule type" value="Genomic_DNA"/>
</dbReference>
<evidence type="ECO:0000256" key="3">
    <source>
        <dbReference type="ARBA" id="ARBA00022989"/>
    </source>
</evidence>
<dbReference type="RefSeq" id="WP_066271306.1">
    <property type="nucleotide sequence ID" value="NZ_JARMAB010000013.1"/>
</dbReference>
<dbReference type="Pfam" id="PF01794">
    <property type="entry name" value="Ferric_reduct"/>
    <property type="match status" value="1"/>
</dbReference>
<evidence type="ECO:0000313" key="8">
    <source>
        <dbReference type="Proteomes" id="UP001341444"/>
    </source>
</evidence>
<keyword evidence="3 5" id="KW-1133">Transmembrane helix</keyword>
<protein>
    <submittedName>
        <fullName evidence="7">Ferric reductase-like transmembrane domain-containing protein</fullName>
    </submittedName>
</protein>
<dbReference type="InterPro" id="IPR013130">
    <property type="entry name" value="Fe3_Rdtase_TM_dom"/>
</dbReference>
<evidence type="ECO:0000256" key="2">
    <source>
        <dbReference type="ARBA" id="ARBA00022692"/>
    </source>
</evidence>
<feature type="transmembrane region" description="Helical" evidence="5">
    <location>
        <begin position="113"/>
        <end position="133"/>
    </location>
</feature>
<sequence>MSSKKLVKNKSGPFPSFTLALVVSGLGLLTFIPFYVWIYSLQSHDKSPAAIAMASMHMSRLNIFWAFPILQASGLAALIWSYIGVLLGLMVSGKNTSWFPFKKAQFNQIHRQISLLVIGLMLIHAIATAFDAMGDNFITVFIPWQTSWKEATLGYNLGIFALYLAILLGPTYYLRERLGTRTWMFAHRFTLFIYILSVWHTLILGLDTSYYSWVRPFIWIIQIPLLLLLIRRLLLKPSRTGKKAPNSSQASTKAIRYGLAVLSGIVIMLIIIIVLTGHSGFIPVV</sequence>
<feature type="transmembrane region" description="Helical" evidence="5">
    <location>
        <begin position="63"/>
        <end position="92"/>
    </location>
</feature>
<keyword evidence="4 5" id="KW-0472">Membrane</keyword>
<evidence type="ECO:0000313" key="7">
    <source>
        <dbReference type="EMBL" id="MED1203612.1"/>
    </source>
</evidence>
<gene>
    <name evidence="7" type="ORF">P4T90_11065</name>
</gene>